<accession>A0A381WKB7</accession>
<protein>
    <submittedName>
        <fullName evidence="1">Uncharacterized protein</fullName>
    </submittedName>
</protein>
<gene>
    <name evidence="1" type="ORF">METZ01_LOCUS105808</name>
</gene>
<organism evidence="1">
    <name type="scientific">marine metagenome</name>
    <dbReference type="NCBI Taxonomy" id="408172"/>
    <lineage>
        <taxon>unclassified sequences</taxon>
        <taxon>metagenomes</taxon>
        <taxon>ecological metagenomes</taxon>
    </lineage>
</organism>
<dbReference type="AlphaFoldDB" id="A0A381WKB7"/>
<name>A0A381WKB7_9ZZZZ</name>
<reference evidence="1" key="1">
    <citation type="submission" date="2018-05" db="EMBL/GenBank/DDBJ databases">
        <authorList>
            <person name="Lanie J.A."/>
            <person name="Ng W.-L."/>
            <person name="Kazmierczak K.M."/>
            <person name="Andrzejewski T.M."/>
            <person name="Davidsen T.M."/>
            <person name="Wayne K.J."/>
            <person name="Tettelin H."/>
            <person name="Glass J.I."/>
            <person name="Rusch D."/>
            <person name="Podicherti R."/>
            <person name="Tsui H.-C.T."/>
            <person name="Winkler M.E."/>
        </authorList>
    </citation>
    <scope>NUCLEOTIDE SEQUENCE</scope>
</reference>
<sequence length="74" mass="8698">MAPPIFPPPIIAKRIFILSLQIQLEGTVRKTEGIVLFYLLKNQQFFDHRFSGNETKNKSNQLKFQQIFVFIIFV</sequence>
<dbReference type="EMBL" id="UINC01012080">
    <property type="protein sequence ID" value="SVA52954.1"/>
    <property type="molecule type" value="Genomic_DNA"/>
</dbReference>
<evidence type="ECO:0000313" key="1">
    <source>
        <dbReference type="EMBL" id="SVA52954.1"/>
    </source>
</evidence>
<proteinExistence type="predicted"/>